<sequence>MTKHALTQGYERPRPSTRQQGPSPWEAERVRPLTRSQVMDHLSELGGLYAANSGADPREWHQLRRDFLWRLRLDMRRPGFSLLIAENSATTACAYGFPLSVRFFAVREIVVRSRVRERDPDRDWNLARRLQRRLLDDHGGTTGITVASRSDVRTLGALRSWGWRDVAAAPYGGPLFGPCRVLLLDP</sequence>
<evidence type="ECO:0000313" key="2">
    <source>
        <dbReference type="EMBL" id="QDQ09319.1"/>
    </source>
</evidence>
<feature type="region of interest" description="Disordered" evidence="1">
    <location>
        <begin position="1"/>
        <end position="27"/>
    </location>
</feature>
<dbReference type="RefSeq" id="WP_144000898.1">
    <property type="nucleotide sequence ID" value="NZ_CP040916.1"/>
</dbReference>
<reference evidence="2 3" key="1">
    <citation type="journal article" date="2019" name="J. Ind. Microbiol. Biotechnol.">
        <title>The complete genomic sequence of Streptomyces spectabilis NRRL-2792 and identification of secondary metabolite biosynthetic gene clusters.</title>
        <authorList>
            <person name="Sinha A."/>
            <person name="Phillips-Salemka S."/>
            <person name="Niraula T.A."/>
            <person name="Short K.A."/>
            <person name="Niraula N.P."/>
        </authorList>
    </citation>
    <scope>NUCLEOTIDE SEQUENCE [LARGE SCALE GENOMIC DNA]</scope>
    <source>
        <strain evidence="2 3">NRRL 2792</strain>
    </source>
</reference>
<evidence type="ECO:0008006" key="4">
    <source>
        <dbReference type="Google" id="ProtNLM"/>
    </source>
</evidence>
<accession>A0A516R0Y6</accession>
<gene>
    <name evidence="2" type="ORF">FH965_01025</name>
</gene>
<dbReference type="Proteomes" id="UP000316806">
    <property type="component" value="Chromosome"/>
</dbReference>
<dbReference type="EMBL" id="CP040916">
    <property type="protein sequence ID" value="QDQ09319.1"/>
    <property type="molecule type" value="Genomic_DNA"/>
</dbReference>
<protein>
    <recommendedName>
        <fullName evidence="4">GNAT family N-acetyltransferase</fullName>
    </recommendedName>
</protein>
<evidence type="ECO:0000313" key="3">
    <source>
        <dbReference type="Proteomes" id="UP000316806"/>
    </source>
</evidence>
<evidence type="ECO:0000256" key="1">
    <source>
        <dbReference type="SAM" id="MobiDB-lite"/>
    </source>
</evidence>
<organism evidence="2 3">
    <name type="scientific">Streptomyces spectabilis</name>
    <dbReference type="NCBI Taxonomy" id="68270"/>
    <lineage>
        <taxon>Bacteria</taxon>
        <taxon>Bacillati</taxon>
        <taxon>Actinomycetota</taxon>
        <taxon>Actinomycetes</taxon>
        <taxon>Kitasatosporales</taxon>
        <taxon>Streptomycetaceae</taxon>
        <taxon>Streptomyces</taxon>
    </lineage>
</organism>
<dbReference type="AlphaFoldDB" id="A0A516R0Y6"/>
<name>A0A516R0Y6_STRST</name>
<proteinExistence type="predicted"/>